<dbReference type="InterPro" id="IPR009060">
    <property type="entry name" value="UBA-like_sf"/>
</dbReference>
<dbReference type="GO" id="GO:0005737">
    <property type="term" value="C:cytoplasm"/>
    <property type="evidence" value="ECO:0007669"/>
    <property type="project" value="TreeGrafter"/>
</dbReference>
<dbReference type="Gene3D" id="1.10.8.10">
    <property type="entry name" value="DNA helicase RuvA subunit, C-terminal domain"/>
    <property type="match status" value="1"/>
</dbReference>
<dbReference type="GO" id="GO:0031624">
    <property type="term" value="F:ubiquitin conjugating enzyme binding"/>
    <property type="evidence" value="ECO:0007669"/>
    <property type="project" value="TreeGrafter"/>
</dbReference>
<evidence type="ECO:0000313" key="2">
    <source>
        <dbReference type="EMBL" id="VDP42255.1"/>
    </source>
</evidence>
<reference evidence="2 3" key="2">
    <citation type="submission" date="2018-11" db="EMBL/GenBank/DDBJ databases">
        <authorList>
            <consortium name="Pathogen Informatics"/>
        </authorList>
    </citation>
    <scope>NUCLEOTIDE SEQUENCE [LARGE SCALE GENOMIC DNA]</scope>
</reference>
<feature type="domain" description="CUE" evidence="1">
    <location>
        <begin position="22"/>
        <end position="65"/>
    </location>
</feature>
<evidence type="ECO:0000313" key="4">
    <source>
        <dbReference type="WBParaSite" id="SBAD_0001209501-mRNA-1"/>
    </source>
</evidence>
<dbReference type="AlphaFoldDB" id="A0A183J756"/>
<keyword evidence="3" id="KW-1185">Reference proteome</keyword>
<dbReference type="PANTHER" id="PTHR16461:SF5">
    <property type="entry name" value="TOLL-INTERACTING PROTEIN"/>
    <property type="match status" value="1"/>
</dbReference>
<dbReference type="WBParaSite" id="SBAD_0001209501-mRNA-1">
    <property type="protein sequence ID" value="SBAD_0001209501-mRNA-1"/>
    <property type="gene ID" value="SBAD_0001209501"/>
</dbReference>
<dbReference type="OrthoDB" id="9942608at2759"/>
<dbReference type="Pfam" id="PF02845">
    <property type="entry name" value="CUE"/>
    <property type="match status" value="1"/>
</dbReference>
<dbReference type="PANTHER" id="PTHR16461">
    <property type="entry name" value="TOLL-INTERACTING PROTEIN"/>
    <property type="match status" value="1"/>
</dbReference>
<evidence type="ECO:0000259" key="1">
    <source>
        <dbReference type="PROSITE" id="PS51140"/>
    </source>
</evidence>
<dbReference type="Proteomes" id="UP000270296">
    <property type="component" value="Unassembled WGS sequence"/>
</dbReference>
<dbReference type="SUPFAM" id="SSF46934">
    <property type="entry name" value="UBA-like"/>
    <property type="match status" value="1"/>
</dbReference>
<dbReference type="EMBL" id="UZAM01016213">
    <property type="protein sequence ID" value="VDP42255.1"/>
    <property type="molecule type" value="Genomic_DNA"/>
</dbReference>
<dbReference type="GO" id="GO:0043130">
    <property type="term" value="F:ubiquitin binding"/>
    <property type="evidence" value="ECO:0007669"/>
    <property type="project" value="InterPro"/>
</dbReference>
<name>A0A183J756_9BILA</name>
<dbReference type="PROSITE" id="PS51140">
    <property type="entry name" value="CUE"/>
    <property type="match status" value="1"/>
</dbReference>
<dbReference type="InterPro" id="IPR003892">
    <property type="entry name" value="CUE"/>
</dbReference>
<protein>
    <submittedName>
        <fullName evidence="4">CUE domain-containing protein</fullName>
    </submittedName>
</protein>
<sequence length="65" mass="7162">MFVPVGNVPYSACAAQPTVVPCTAEDVKELKEMFPNIEEDVIRNIFEEKHGNKEAIVNDLLALSS</sequence>
<dbReference type="GO" id="GO:0006511">
    <property type="term" value="P:ubiquitin-dependent protein catabolic process"/>
    <property type="evidence" value="ECO:0007669"/>
    <property type="project" value="TreeGrafter"/>
</dbReference>
<gene>
    <name evidence="2" type="ORF">SBAD_LOCUS11704</name>
</gene>
<organism evidence="4">
    <name type="scientific">Soboliphyme baturini</name>
    <dbReference type="NCBI Taxonomy" id="241478"/>
    <lineage>
        <taxon>Eukaryota</taxon>
        <taxon>Metazoa</taxon>
        <taxon>Ecdysozoa</taxon>
        <taxon>Nematoda</taxon>
        <taxon>Enoplea</taxon>
        <taxon>Dorylaimia</taxon>
        <taxon>Dioctophymatida</taxon>
        <taxon>Dioctophymatoidea</taxon>
        <taxon>Soboliphymatidae</taxon>
        <taxon>Soboliphyme</taxon>
    </lineage>
</organism>
<proteinExistence type="predicted"/>
<evidence type="ECO:0000313" key="3">
    <source>
        <dbReference type="Proteomes" id="UP000270296"/>
    </source>
</evidence>
<dbReference type="SMART" id="SM00546">
    <property type="entry name" value="CUE"/>
    <property type="match status" value="1"/>
</dbReference>
<accession>A0A183J756</accession>
<reference evidence="4" key="1">
    <citation type="submission" date="2016-06" db="UniProtKB">
        <authorList>
            <consortium name="WormBaseParasite"/>
        </authorList>
    </citation>
    <scope>IDENTIFICATION</scope>
</reference>